<dbReference type="EMBL" id="MCGN01000002">
    <property type="protein sequence ID" value="ORY99888.1"/>
    <property type="molecule type" value="Genomic_DNA"/>
</dbReference>
<gene>
    <name evidence="1" type="ORF">BCR43DRAFT_511046</name>
</gene>
<dbReference type="AlphaFoldDB" id="A0A1X2HKP2"/>
<dbReference type="OrthoDB" id="2271250at2759"/>
<dbReference type="OMA" id="KSSVEMW"/>
<sequence>MGLVEMIKNRVELFKIERYTKRRAVNTPDFEQKDREFYKEHYQDGVYLHHHPRDANNTAHVLAHHRPSTNGNNRKSMLFRQKSERIVRCSENYNHQ</sequence>
<comment type="caution">
    <text evidence="1">The sequence shown here is derived from an EMBL/GenBank/DDBJ whole genome shotgun (WGS) entry which is preliminary data.</text>
</comment>
<dbReference type="Proteomes" id="UP000242180">
    <property type="component" value="Unassembled WGS sequence"/>
</dbReference>
<organism evidence="1 2">
    <name type="scientific">Syncephalastrum racemosum</name>
    <name type="common">Filamentous fungus</name>
    <dbReference type="NCBI Taxonomy" id="13706"/>
    <lineage>
        <taxon>Eukaryota</taxon>
        <taxon>Fungi</taxon>
        <taxon>Fungi incertae sedis</taxon>
        <taxon>Mucoromycota</taxon>
        <taxon>Mucoromycotina</taxon>
        <taxon>Mucoromycetes</taxon>
        <taxon>Mucorales</taxon>
        <taxon>Syncephalastraceae</taxon>
        <taxon>Syncephalastrum</taxon>
    </lineage>
</organism>
<keyword evidence="2" id="KW-1185">Reference proteome</keyword>
<name>A0A1X2HKP2_SYNRA</name>
<evidence type="ECO:0000313" key="1">
    <source>
        <dbReference type="EMBL" id="ORY99888.1"/>
    </source>
</evidence>
<evidence type="ECO:0000313" key="2">
    <source>
        <dbReference type="Proteomes" id="UP000242180"/>
    </source>
</evidence>
<proteinExistence type="predicted"/>
<accession>A0A1X2HKP2</accession>
<reference evidence="1 2" key="1">
    <citation type="submission" date="2016-07" db="EMBL/GenBank/DDBJ databases">
        <title>Pervasive Adenine N6-methylation of Active Genes in Fungi.</title>
        <authorList>
            <consortium name="DOE Joint Genome Institute"/>
            <person name="Mondo S.J."/>
            <person name="Dannebaum R.O."/>
            <person name="Kuo R.C."/>
            <person name="Labutti K."/>
            <person name="Haridas S."/>
            <person name="Kuo A."/>
            <person name="Salamov A."/>
            <person name="Ahrendt S.R."/>
            <person name="Lipzen A."/>
            <person name="Sullivan W."/>
            <person name="Andreopoulos W.B."/>
            <person name="Clum A."/>
            <person name="Lindquist E."/>
            <person name="Daum C."/>
            <person name="Ramamoorthy G.K."/>
            <person name="Gryganskyi A."/>
            <person name="Culley D."/>
            <person name="Magnuson J.K."/>
            <person name="James T.Y."/>
            <person name="O'Malley M.A."/>
            <person name="Stajich J.E."/>
            <person name="Spatafora J.W."/>
            <person name="Visel A."/>
            <person name="Grigoriev I.V."/>
        </authorList>
    </citation>
    <scope>NUCLEOTIDE SEQUENCE [LARGE SCALE GENOMIC DNA]</scope>
    <source>
        <strain evidence="1 2">NRRL 2496</strain>
    </source>
</reference>
<dbReference type="InParanoid" id="A0A1X2HKP2"/>
<protein>
    <submittedName>
        <fullName evidence="1">Uncharacterized protein</fullName>
    </submittedName>
</protein>